<evidence type="ECO:0000313" key="1">
    <source>
        <dbReference type="EMBL" id="KFB69800.1"/>
    </source>
</evidence>
<dbReference type="AlphaFoldDB" id="A0A084Y506"/>
<evidence type="ECO:0000313" key="2">
    <source>
        <dbReference type="Proteomes" id="UP000019812"/>
    </source>
</evidence>
<accession>A0A084Y506</accession>
<organism evidence="1 2">
    <name type="scientific">Candidatus Accumulibacter vicinus</name>
    <dbReference type="NCBI Taxonomy" id="2954382"/>
    <lineage>
        <taxon>Bacteria</taxon>
        <taxon>Pseudomonadati</taxon>
        <taxon>Pseudomonadota</taxon>
        <taxon>Betaproteobacteria</taxon>
        <taxon>Candidatus Accumulibacter</taxon>
    </lineage>
</organism>
<dbReference type="EMBL" id="JDSS02000007">
    <property type="protein sequence ID" value="KFB69800.1"/>
    <property type="molecule type" value="Genomic_DNA"/>
</dbReference>
<sequence length="232" mass="24855">MDRPDGILAQATRIIGGMTIMDEFPGLAVEPVQSAFCAYPEHAVLVDEQGASLVGADTAGIIRVVLEASEFPGFSVETVQATAGRYHPQGSVLRVFESSPDFVVAQAAWVFGIVLVTGEALGFAVEPVQAIVGADPKRPLGIFVNGMNQISAQAVGILRIRFEHLERISIVAVEAIPGADPQKALTVLKKRFHRALRQPVIRGQVFEPDPGASVCADRVVDRLPSKDRGQHQ</sequence>
<dbReference type="Proteomes" id="UP000019812">
    <property type="component" value="Unassembled WGS sequence"/>
</dbReference>
<gene>
    <name evidence="1" type="ORF">CAPSK01_000513</name>
</gene>
<comment type="caution">
    <text evidence="1">The sequence shown here is derived from an EMBL/GenBank/DDBJ whole genome shotgun (WGS) entry which is preliminary data.</text>
</comment>
<protein>
    <submittedName>
        <fullName evidence="1">Uncharacterized protein</fullName>
    </submittedName>
</protein>
<name>A0A084Y506_9PROT</name>
<proteinExistence type="predicted"/>
<reference evidence="1 2" key="1">
    <citation type="submission" date="2014-07" db="EMBL/GenBank/DDBJ databases">
        <title>Expanding our view of genomic diversity in Candidatus Accumulibacter clades.</title>
        <authorList>
            <person name="Skennerton C.T."/>
            <person name="Barr J.J."/>
            <person name="Slater F.R."/>
            <person name="Bond P.L."/>
            <person name="Tyson G.W."/>
        </authorList>
    </citation>
    <scope>NUCLEOTIDE SEQUENCE [LARGE SCALE GENOMIC DNA]</scope>
    <source>
        <strain evidence="2">SK-01</strain>
    </source>
</reference>